<keyword evidence="6" id="KW-0732">Signal</keyword>
<feature type="domain" description="Beta-hexosaminidase bacterial type N-terminal" evidence="8">
    <location>
        <begin position="68"/>
        <end position="133"/>
    </location>
</feature>
<dbReference type="GO" id="GO:0005975">
    <property type="term" value="P:carbohydrate metabolic process"/>
    <property type="evidence" value="ECO:0007669"/>
    <property type="project" value="InterPro"/>
</dbReference>
<dbReference type="GO" id="GO:0030203">
    <property type="term" value="P:glycosaminoglycan metabolic process"/>
    <property type="evidence" value="ECO:0007669"/>
    <property type="project" value="TreeGrafter"/>
</dbReference>
<feature type="domain" description="Glycoside hydrolase family 20 catalytic" evidence="7">
    <location>
        <begin position="137"/>
        <end position="237"/>
    </location>
</feature>
<proteinExistence type="inferred from homology"/>
<dbReference type="GO" id="GO:0016020">
    <property type="term" value="C:membrane"/>
    <property type="evidence" value="ECO:0007669"/>
    <property type="project" value="TreeGrafter"/>
</dbReference>
<dbReference type="GO" id="GO:0004563">
    <property type="term" value="F:beta-N-acetylhexosaminidase activity"/>
    <property type="evidence" value="ECO:0007669"/>
    <property type="project" value="UniProtKB-EC"/>
</dbReference>
<evidence type="ECO:0000256" key="1">
    <source>
        <dbReference type="ARBA" id="ARBA00001231"/>
    </source>
</evidence>
<dbReference type="InterPro" id="IPR015882">
    <property type="entry name" value="HEX_bac_N"/>
</dbReference>
<reference evidence="9 10" key="1">
    <citation type="journal article" date="2017" name="BMC Genomics">
        <title>Genome sequencing of 39 Akkermansia muciniphila isolates reveals its population structure, genomic and functional diverisity, and global distribution in mammalian gut microbiotas.</title>
        <authorList>
            <person name="Guo X."/>
            <person name="Li S."/>
            <person name="Zhang J."/>
            <person name="Wu F."/>
            <person name="Li X."/>
            <person name="Wu D."/>
            <person name="Zhang M."/>
            <person name="Ou Z."/>
            <person name="Jie Z."/>
            <person name="Yan Q."/>
            <person name="Li P."/>
            <person name="Yi J."/>
            <person name="Peng Y."/>
        </authorList>
    </citation>
    <scope>NUCLEOTIDE SEQUENCE [LARGE SCALE GENOMIC DNA]</scope>
    <source>
        <strain evidence="9 10">GP24</strain>
    </source>
</reference>
<dbReference type="Proteomes" id="UP000236000">
    <property type="component" value="Unassembled WGS sequence"/>
</dbReference>
<feature type="chain" id="PRO_5014938307" description="beta-N-acetylhexosaminidase" evidence="6">
    <location>
        <begin position="37"/>
        <end position="669"/>
    </location>
</feature>
<dbReference type="SUPFAM" id="SSF51445">
    <property type="entry name" value="(Trans)glycosidases"/>
    <property type="match status" value="1"/>
</dbReference>
<organism evidence="9 10">
    <name type="scientific">Akkermansia muciniphila</name>
    <dbReference type="NCBI Taxonomy" id="239935"/>
    <lineage>
        <taxon>Bacteria</taxon>
        <taxon>Pseudomonadati</taxon>
        <taxon>Verrucomicrobiota</taxon>
        <taxon>Verrucomicrobiia</taxon>
        <taxon>Verrucomicrobiales</taxon>
        <taxon>Akkermansiaceae</taxon>
        <taxon>Akkermansia</taxon>
    </lineage>
</organism>
<dbReference type="InterPro" id="IPR015883">
    <property type="entry name" value="Glyco_hydro_20_cat"/>
</dbReference>
<comment type="caution">
    <text evidence="9">The sequence shown here is derived from an EMBL/GenBank/DDBJ whole genome shotgun (WGS) entry which is preliminary data.</text>
</comment>
<keyword evidence="5" id="KW-0326">Glycosidase</keyword>
<dbReference type="InterPro" id="IPR025705">
    <property type="entry name" value="Beta_hexosaminidase_sua/sub"/>
</dbReference>
<dbReference type="Pfam" id="PF02838">
    <property type="entry name" value="Glyco_hydro_20b"/>
    <property type="match status" value="1"/>
</dbReference>
<keyword evidence="4" id="KW-0378">Hydrolase</keyword>
<dbReference type="SUPFAM" id="SSF55545">
    <property type="entry name" value="beta-N-acetylhexosaminidase-like domain"/>
    <property type="match status" value="1"/>
</dbReference>
<dbReference type="EMBL" id="PJKA01000002">
    <property type="protein sequence ID" value="PNC20383.1"/>
    <property type="molecule type" value="Genomic_DNA"/>
</dbReference>
<sequence length="669" mass="75423">MMKDSSSFKCSNVMRLAPSLLLLASGLMLCSPSSYGDWTSPHPLQQEKAAPVPLIPFPSQVDWKTGKCPKKAPVSVKKNAALAKTLGKEGYELQVRPNGIMIKAATDAGVFYARRTLDQLGAGGDYPCCDIKDSPAFAIRCFMHDVGRNFRPIETLKADIDEMARLKMNAFHWHLTDYPAWRIQCKKYPVLNDPSKRIKGRDVNDTYTYDQIRDLFRYARKRHIQIIPEIDMPGHSTYFKNCFGFPMHDPRGIKILEELLEEFCKEIPVEMSPYLHIGADEIHIPNGKQFADRMAAKVKSLGRQPIQWAGNNDLPVSGDSYAQLWNDENSVGLPDPAKQKNPYFDSTAGYINSFDPGILVRRNFFRQPCGTAKSDDHSLGVIQCLWPDTRVEDKKNIPIQSPQWPAMFAMAERSWKGIPEDGSRFAGKLPEKDTEAYQAFALFEKRMEALAGNKPFPYWRDSFVEWTVFGPVPKDRQEEVRNGLLAGKSPAGMEPVQARGGNLYFRTRAGAEGLFSKTKPGNTAWAETTFYAPKAGTMYAMVGFDAPARSTRRCSGVPAAGEWSQCGTRIWVNGKEVKNPQTYKLAGQRRYEKHTWNSPANEISFDNEEFWWARPPVPFQVKAGENKILIEQPYTGDFQSWGVSFIPVKKSGDRWIADPSYYAKAGGEK</sequence>
<dbReference type="PANTHER" id="PTHR22600:SF57">
    <property type="entry name" value="BETA-N-ACETYLHEXOSAMINIDASE"/>
    <property type="match status" value="1"/>
</dbReference>
<accession>A0A2N8HH67</accession>
<evidence type="ECO:0000259" key="8">
    <source>
        <dbReference type="Pfam" id="PF02838"/>
    </source>
</evidence>
<evidence type="ECO:0000313" key="9">
    <source>
        <dbReference type="EMBL" id="PNC20383.1"/>
    </source>
</evidence>
<comment type="similarity">
    <text evidence="2">Belongs to the glycosyl hydrolase 20 family.</text>
</comment>
<dbReference type="PANTHER" id="PTHR22600">
    <property type="entry name" value="BETA-HEXOSAMINIDASE"/>
    <property type="match status" value="1"/>
</dbReference>
<evidence type="ECO:0000256" key="6">
    <source>
        <dbReference type="SAM" id="SignalP"/>
    </source>
</evidence>
<evidence type="ECO:0000256" key="5">
    <source>
        <dbReference type="ARBA" id="ARBA00023295"/>
    </source>
</evidence>
<dbReference type="Gene3D" id="3.30.379.10">
    <property type="entry name" value="Chitobiase/beta-hexosaminidase domain 2-like"/>
    <property type="match status" value="1"/>
</dbReference>
<dbReference type="Gene3D" id="3.20.20.80">
    <property type="entry name" value="Glycosidases"/>
    <property type="match status" value="1"/>
</dbReference>
<feature type="signal peptide" evidence="6">
    <location>
        <begin position="1"/>
        <end position="36"/>
    </location>
</feature>
<evidence type="ECO:0000256" key="3">
    <source>
        <dbReference type="ARBA" id="ARBA00012663"/>
    </source>
</evidence>
<evidence type="ECO:0000256" key="2">
    <source>
        <dbReference type="ARBA" id="ARBA00006285"/>
    </source>
</evidence>
<evidence type="ECO:0000259" key="7">
    <source>
        <dbReference type="Pfam" id="PF00728"/>
    </source>
</evidence>
<dbReference type="InterPro" id="IPR017853">
    <property type="entry name" value="GH"/>
</dbReference>
<comment type="catalytic activity">
    <reaction evidence="1">
        <text>Hydrolysis of terminal non-reducing N-acetyl-D-hexosamine residues in N-acetyl-beta-D-hexosaminides.</text>
        <dbReference type="EC" id="3.2.1.52"/>
    </reaction>
</comment>
<dbReference type="EC" id="3.2.1.52" evidence="3"/>
<dbReference type="InterPro" id="IPR029018">
    <property type="entry name" value="Hex-like_dom2"/>
</dbReference>
<dbReference type="PRINTS" id="PR00738">
    <property type="entry name" value="GLHYDRLASE20"/>
</dbReference>
<dbReference type="AlphaFoldDB" id="A0A2N8HH67"/>
<evidence type="ECO:0000256" key="4">
    <source>
        <dbReference type="ARBA" id="ARBA00022801"/>
    </source>
</evidence>
<gene>
    <name evidence="9" type="ORF">CXU22_00965</name>
</gene>
<protein>
    <recommendedName>
        <fullName evidence="3">beta-N-acetylhexosaminidase</fullName>
        <ecNumber evidence="3">3.2.1.52</ecNumber>
    </recommendedName>
</protein>
<evidence type="ECO:0000313" key="10">
    <source>
        <dbReference type="Proteomes" id="UP000236000"/>
    </source>
</evidence>
<name>A0A2N8HH67_9BACT</name>
<dbReference type="CDD" id="cd02742">
    <property type="entry name" value="GH20_hexosaminidase"/>
    <property type="match status" value="1"/>
</dbReference>
<dbReference type="Pfam" id="PF00728">
    <property type="entry name" value="Glyco_hydro_20"/>
    <property type="match status" value="1"/>
</dbReference>